<evidence type="ECO:0000256" key="1">
    <source>
        <dbReference type="SAM" id="MobiDB-lite"/>
    </source>
</evidence>
<reference evidence="2 3" key="1">
    <citation type="submission" date="2024-02" db="EMBL/GenBank/DDBJ databases">
        <authorList>
            <person name="Chen Y."/>
            <person name="Shah S."/>
            <person name="Dougan E. K."/>
            <person name="Thang M."/>
            <person name="Chan C."/>
        </authorList>
    </citation>
    <scope>NUCLEOTIDE SEQUENCE [LARGE SCALE GENOMIC DNA]</scope>
</reference>
<feature type="compositionally biased region" description="Basic residues" evidence="1">
    <location>
        <begin position="51"/>
        <end position="61"/>
    </location>
</feature>
<dbReference type="Proteomes" id="UP001642464">
    <property type="component" value="Unassembled WGS sequence"/>
</dbReference>
<protein>
    <submittedName>
        <fullName evidence="2">Uncharacterized protein</fullName>
    </submittedName>
</protein>
<keyword evidence="3" id="KW-1185">Reference proteome</keyword>
<name>A0ABP0LUW1_9DINO</name>
<evidence type="ECO:0000313" key="2">
    <source>
        <dbReference type="EMBL" id="CAK9041784.1"/>
    </source>
</evidence>
<organism evidence="2 3">
    <name type="scientific">Durusdinium trenchii</name>
    <dbReference type="NCBI Taxonomy" id="1381693"/>
    <lineage>
        <taxon>Eukaryota</taxon>
        <taxon>Sar</taxon>
        <taxon>Alveolata</taxon>
        <taxon>Dinophyceae</taxon>
        <taxon>Suessiales</taxon>
        <taxon>Symbiodiniaceae</taxon>
        <taxon>Durusdinium</taxon>
    </lineage>
</organism>
<dbReference type="EMBL" id="CAXAMM010017746">
    <property type="protein sequence ID" value="CAK9041784.1"/>
    <property type="molecule type" value="Genomic_DNA"/>
</dbReference>
<feature type="compositionally biased region" description="Basic and acidic residues" evidence="1">
    <location>
        <begin position="1"/>
        <end position="38"/>
    </location>
</feature>
<accession>A0ABP0LUW1</accession>
<sequence>DENKNKGNKDVKEEPKKEDLLSKTEKWAHGCLEEKGEGDAASEEEEEHGEKRSRGKAKKFKKMQDAGAIPDHIMELFSGEAAKAGGRKYKTDLINKLFNQNGKGSWEMDATAPWFEASKTAYHKKFGKEENIGTPRDVFLFQSFMGNEAALDKAIENGSVQQWDEAGILYCGYRKTTAGIEKSKRESVKTGGGSVDLNQEQYKLMGKAFKTMSWSFGDLTIQDDSGERSSSSSNVKKQKSLENVGLTKPMIDLITDAKGSQDKLHASAMKLLNKCSSLADKQEFKATALALKDFSHKNEHELPGEEVLTPTNFHQFMKHQAQETRRLNEEVEKFKALLKSRKEL</sequence>
<proteinExistence type="predicted"/>
<gene>
    <name evidence="2" type="ORF">SCF082_LOCUS24074</name>
</gene>
<feature type="non-terminal residue" evidence="2">
    <location>
        <position position="1"/>
    </location>
</feature>
<comment type="caution">
    <text evidence="2">The sequence shown here is derived from an EMBL/GenBank/DDBJ whole genome shotgun (WGS) entry which is preliminary data.</text>
</comment>
<evidence type="ECO:0000313" key="3">
    <source>
        <dbReference type="Proteomes" id="UP001642464"/>
    </source>
</evidence>
<feature type="region of interest" description="Disordered" evidence="1">
    <location>
        <begin position="1"/>
        <end position="61"/>
    </location>
</feature>